<gene>
    <name evidence="2" type="ORF">NY149_06375</name>
</gene>
<feature type="domain" description="BioF2-like acetyltransferase" evidence="1">
    <location>
        <begin position="132"/>
        <end position="245"/>
    </location>
</feature>
<dbReference type="RefSeq" id="WP_039416997.1">
    <property type="nucleotide sequence ID" value="NZ_CP116613.1"/>
</dbReference>
<protein>
    <submittedName>
        <fullName evidence="2">GNAT family N-acetyltransferase</fullName>
    </submittedName>
</protein>
<name>A0AAE9X4F8_PORGN</name>
<accession>A0AAE9X4F8</accession>
<dbReference type="Proteomes" id="UP001179540">
    <property type="component" value="Chromosome"/>
</dbReference>
<evidence type="ECO:0000313" key="3">
    <source>
        <dbReference type="Proteomes" id="UP001179540"/>
    </source>
</evidence>
<dbReference type="InterPro" id="IPR050644">
    <property type="entry name" value="PG_Glycine_Bridge_Synth"/>
</dbReference>
<dbReference type="EMBL" id="CP116613">
    <property type="protein sequence ID" value="WCF98151.1"/>
    <property type="molecule type" value="Genomic_DNA"/>
</dbReference>
<proteinExistence type="predicted"/>
<dbReference type="AlphaFoldDB" id="A0AAE9X4F8"/>
<dbReference type="Gene3D" id="3.40.630.30">
    <property type="match status" value="1"/>
</dbReference>
<dbReference type="Pfam" id="PF13480">
    <property type="entry name" value="Acetyltransf_6"/>
    <property type="match status" value="1"/>
</dbReference>
<evidence type="ECO:0000259" key="1">
    <source>
        <dbReference type="Pfam" id="PF13480"/>
    </source>
</evidence>
<dbReference type="PANTHER" id="PTHR36174:SF1">
    <property type="entry name" value="LIPID II:GLYCINE GLYCYLTRANSFERASE"/>
    <property type="match status" value="1"/>
</dbReference>
<sequence length="280" mass="33078">MIMKYSSFTAFNEKEFKVLISKHLDFTYIPTMIVCNNVNYEIDLFFNSKDNFYQIGGVGYGGIHPNPSSIEILKIIIEELSDKFIINKIIFPPFFDCDLACLELPKYIKQKKITSILMLNDYRQMGDSIFKNSVRTDIRYADKSGLQVDLFKGDENDFEQFYQVYKETMQRVQAFYQTPKELILDLLDTNLSELYIAKYGGKVVGGSIILKSNKNIFYWINACDPTYFKFRPNYKIIHTIIKSYMHYDFINWGYSHTESLRRFKQSWGSKEIQYYVFKKA</sequence>
<dbReference type="InterPro" id="IPR016181">
    <property type="entry name" value="Acyl_CoA_acyltransferase"/>
</dbReference>
<dbReference type="PANTHER" id="PTHR36174">
    <property type="entry name" value="LIPID II:GLYCINE GLYCYLTRANSFERASE"/>
    <property type="match status" value="1"/>
</dbReference>
<reference evidence="2" key="1">
    <citation type="submission" date="2023-01" db="EMBL/GenBank/DDBJ databases">
        <title>Phages are important unrecognized players in the ecology of the oral pathogen Porphyromonas gingivalis.</title>
        <authorList>
            <person name="Matrishin C.B."/>
            <person name="Kauffman K.M."/>
        </authorList>
    </citation>
    <scope>NUCLEOTIDE SEQUENCE</scope>
    <source>
        <strain evidence="2">HG1691old</strain>
    </source>
</reference>
<evidence type="ECO:0000313" key="2">
    <source>
        <dbReference type="EMBL" id="WCF98151.1"/>
    </source>
</evidence>
<dbReference type="SUPFAM" id="SSF55729">
    <property type="entry name" value="Acyl-CoA N-acyltransferases (Nat)"/>
    <property type="match status" value="1"/>
</dbReference>
<organism evidence="2 3">
    <name type="scientific">Porphyromonas gingivalis</name>
    <name type="common">Bacteroides gingivalis</name>
    <dbReference type="NCBI Taxonomy" id="837"/>
    <lineage>
        <taxon>Bacteria</taxon>
        <taxon>Pseudomonadati</taxon>
        <taxon>Bacteroidota</taxon>
        <taxon>Bacteroidia</taxon>
        <taxon>Bacteroidales</taxon>
        <taxon>Porphyromonadaceae</taxon>
        <taxon>Porphyromonas</taxon>
    </lineage>
</organism>
<dbReference type="InterPro" id="IPR038740">
    <property type="entry name" value="BioF2-like_GNAT_dom"/>
</dbReference>